<keyword evidence="3" id="KW-1185">Reference proteome</keyword>
<name>A0AAW2YSI8_9EUKA</name>
<dbReference type="InterPro" id="IPR002347">
    <property type="entry name" value="SDR_fam"/>
</dbReference>
<dbReference type="PRINTS" id="PR00081">
    <property type="entry name" value="GDHRDH"/>
</dbReference>
<evidence type="ECO:0008006" key="4">
    <source>
        <dbReference type="Google" id="ProtNLM"/>
    </source>
</evidence>
<dbReference type="Proteomes" id="UP001431209">
    <property type="component" value="Unassembled WGS sequence"/>
</dbReference>
<organism evidence="2 3">
    <name type="scientific">Acrasis kona</name>
    <dbReference type="NCBI Taxonomy" id="1008807"/>
    <lineage>
        <taxon>Eukaryota</taxon>
        <taxon>Discoba</taxon>
        <taxon>Heterolobosea</taxon>
        <taxon>Tetramitia</taxon>
        <taxon>Eutetramitia</taxon>
        <taxon>Acrasidae</taxon>
        <taxon>Acrasis</taxon>
    </lineage>
</organism>
<comment type="caution">
    <text evidence="2">The sequence shown here is derived from an EMBL/GenBank/DDBJ whole genome shotgun (WGS) entry which is preliminary data.</text>
</comment>
<keyword evidence="1" id="KW-0560">Oxidoreductase</keyword>
<sequence length="330" mass="36829">MGKYTFTGFVSSQLTATFQVPDRDLSGQVIIVTGSNVGLGYEAAKHLAGMKPAKLILACRDLVKAEAAAQEIKNTIDTPTSIEAWKLDLQNFQSVVQFVDKCNKELDRLDILVENAGIATETFRLTADKWESTLQTNVLSTFLMAILLLPLIRKTTQKNEHPRIVIVASGVHYWTPFVERQAPNIFERLNDESKFDAKDRYNVSKLLDVLLTKALSNHMRTKQDEKISVMSVCPGLCHSELARDVGGWHIWLLKKTLARTTEYGSRTFVHSAVGDIGEGRAKGSFWSDCKDTEPSDFVVSEEGAKIQEKLWGELLEILGGVDERVNTIVQ</sequence>
<proteinExistence type="predicted"/>
<reference evidence="2 3" key="1">
    <citation type="submission" date="2024-03" db="EMBL/GenBank/DDBJ databases">
        <title>The Acrasis kona genome and developmental transcriptomes reveal deep origins of eukaryotic multicellular pathways.</title>
        <authorList>
            <person name="Sheikh S."/>
            <person name="Fu C.-J."/>
            <person name="Brown M.W."/>
            <person name="Baldauf S.L."/>
        </authorList>
    </citation>
    <scope>NUCLEOTIDE SEQUENCE [LARGE SCALE GENOMIC DNA]</scope>
    <source>
        <strain evidence="2 3">ATCC MYA-3509</strain>
    </source>
</reference>
<dbReference type="AlphaFoldDB" id="A0AAW2YSI8"/>
<protein>
    <recommendedName>
        <fullName evidence="4">NAD(P)-binding protein</fullName>
    </recommendedName>
</protein>
<dbReference type="SUPFAM" id="SSF51735">
    <property type="entry name" value="NAD(P)-binding Rossmann-fold domains"/>
    <property type="match status" value="1"/>
</dbReference>
<dbReference type="PANTHER" id="PTHR43157">
    <property type="entry name" value="PHOSPHATIDYLINOSITOL-GLYCAN BIOSYNTHESIS CLASS F PROTEIN-RELATED"/>
    <property type="match status" value="1"/>
</dbReference>
<dbReference type="InterPro" id="IPR036291">
    <property type="entry name" value="NAD(P)-bd_dom_sf"/>
</dbReference>
<dbReference type="EMBL" id="JAOPGA020000651">
    <property type="protein sequence ID" value="KAL0480363.1"/>
    <property type="molecule type" value="Genomic_DNA"/>
</dbReference>
<evidence type="ECO:0000313" key="3">
    <source>
        <dbReference type="Proteomes" id="UP001431209"/>
    </source>
</evidence>
<dbReference type="Gene3D" id="3.40.50.720">
    <property type="entry name" value="NAD(P)-binding Rossmann-like Domain"/>
    <property type="match status" value="1"/>
</dbReference>
<dbReference type="Pfam" id="PF00106">
    <property type="entry name" value="adh_short"/>
    <property type="match status" value="1"/>
</dbReference>
<dbReference type="PANTHER" id="PTHR43157:SF31">
    <property type="entry name" value="PHOSPHATIDYLINOSITOL-GLYCAN BIOSYNTHESIS CLASS F PROTEIN"/>
    <property type="match status" value="1"/>
</dbReference>
<gene>
    <name evidence="2" type="ORF">AKO1_007078</name>
</gene>
<accession>A0AAW2YSI8</accession>
<evidence type="ECO:0000256" key="1">
    <source>
        <dbReference type="ARBA" id="ARBA00023002"/>
    </source>
</evidence>
<dbReference type="GO" id="GO:0016491">
    <property type="term" value="F:oxidoreductase activity"/>
    <property type="evidence" value="ECO:0007669"/>
    <property type="project" value="UniProtKB-KW"/>
</dbReference>
<evidence type="ECO:0000313" key="2">
    <source>
        <dbReference type="EMBL" id="KAL0480363.1"/>
    </source>
</evidence>